<feature type="transmembrane region" description="Helical" evidence="2">
    <location>
        <begin position="201"/>
        <end position="219"/>
    </location>
</feature>
<feature type="transmembrane region" description="Helical" evidence="2">
    <location>
        <begin position="171"/>
        <end position="189"/>
    </location>
</feature>
<organism evidence="3 4">
    <name type="scientific">Pichia californica</name>
    <dbReference type="NCBI Taxonomy" id="460514"/>
    <lineage>
        <taxon>Eukaryota</taxon>
        <taxon>Fungi</taxon>
        <taxon>Dikarya</taxon>
        <taxon>Ascomycota</taxon>
        <taxon>Saccharomycotina</taxon>
        <taxon>Pichiomycetes</taxon>
        <taxon>Pichiales</taxon>
        <taxon>Pichiaceae</taxon>
        <taxon>Pichia</taxon>
    </lineage>
</organism>
<evidence type="ECO:0000313" key="4">
    <source>
        <dbReference type="Proteomes" id="UP000697127"/>
    </source>
</evidence>
<keyword evidence="2" id="KW-0812">Transmembrane</keyword>
<accession>A0A9P7BG43</accession>
<name>A0A9P7BG43_9ASCO</name>
<keyword evidence="2" id="KW-0472">Membrane</keyword>
<sequence length="423" mass="47611">MLQKLQNPNEFINKITKNFNFDPKNGRIVMNSSPSTSPTTSPLSPLFPSSTSSSSSTTTTTATSTTSQQNLEPSQNKMRIHISSNKTKAPKLIPLPSPPISIESKEMKDIAFEVTMDANNQNVHPLDEPFILRNGKKIFPSTASSKLMNISDNNKFNDLKIDDLINLAYNLWKFFHALIITFWNLDLYFNILISEDSTMKIHIPTIIFSLIGLKILYSISSPIKHETIGFLSSNNSVLSKSSSTSTSTSSSSISMILSMIIIFSSLGYWYTNQQNKQSLESEPLDFGNDTISESATLIGSETKDFNPGLIPDLDCNSTNTDTDTLISSSENSKLWGKQKLPYNNVIKLDTIVNKNKQPIEQTFHPVHRQELKQKNQKQKLKLNLPLNSRKIESNNNNNNNNNNNRFQKMTELGREEMLKTFNI</sequence>
<evidence type="ECO:0000256" key="1">
    <source>
        <dbReference type="SAM" id="MobiDB-lite"/>
    </source>
</evidence>
<dbReference type="EMBL" id="PUHW01000163">
    <property type="protein sequence ID" value="KAG0688309.1"/>
    <property type="molecule type" value="Genomic_DNA"/>
</dbReference>
<keyword evidence="2" id="KW-1133">Transmembrane helix</keyword>
<dbReference type="AlphaFoldDB" id="A0A9P7BG43"/>
<feature type="transmembrane region" description="Helical" evidence="2">
    <location>
        <begin position="252"/>
        <end position="271"/>
    </location>
</feature>
<gene>
    <name evidence="3" type="ORF">C6P40_001149</name>
</gene>
<keyword evidence="4" id="KW-1185">Reference proteome</keyword>
<evidence type="ECO:0000313" key="3">
    <source>
        <dbReference type="EMBL" id="KAG0688309.1"/>
    </source>
</evidence>
<dbReference type="OrthoDB" id="3998230at2759"/>
<evidence type="ECO:0000256" key="2">
    <source>
        <dbReference type="SAM" id="Phobius"/>
    </source>
</evidence>
<feature type="region of interest" description="Disordered" evidence="1">
    <location>
        <begin position="22"/>
        <end position="76"/>
    </location>
</feature>
<protein>
    <submittedName>
        <fullName evidence="3">Uncharacterized protein</fullName>
    </submittedName>
</protein>
<proteinExistence type="predicted"/>
<reference evidence="3" key="1">
    <citation type="submission" date="2020-11" db="EMBL/GenBank/DDBJ databases">
        <title>Kefir isolates.</title>
        <authorList>
            <person name="Marcisauskas S."/>
            <person name="Kim Y."/>
            <person name="Blasche S."/>
        </authorList>
    </citation>
    <scope>NUCLEOTIDE SEQUENCE</scope>
    <source>
        <strain evidence="3">Olga-1</strain>
    </source>
</reference>
<feature type="compositionally biased region" description="Low complexity" evidence="1">
    <location>
        <begin position="32"/>
        <end position="67"/>
    </location>
</feature>
<comment type="caution">
    <text evidence="3">The sequence shown here is derived from an EMBL/GenBank/DDBJ whole genome shotgun (WGS) entry which is preliminary data.</text>
</comment>
<dbReference type="Proteomes" id="UP000697127">
    <property type="component" value="Unassembled WGS sequence"/>
</dbReference>